<evidence type="ECO:0000256" key="3">
    <source>
        <dbReference type="ARBA" id="ARBA00022692"/>
    </source>
</evidence>
<comment type="caution">
    <text evidence="7">The sequence shown here is derived from an EMBL/GenBank/DDBJ whole genome shotgun (WGS) entry which is preliminary data.</text>
</comment>
<protein>
    <recommendedName>
        <fullName evidence="6">Type II secretion system protein GspF domain-containing protein</fullName>
    </recommendedName>
</protein>
<dbReference type="Gene3D" id="1.20.81.30">
    <property type="entry name" value="Type II secretion system (T2SS), domain F"/>
    <property type="match status" value="1"/>
</dbReference>
<dbReference type="InterPro" id="IPR042094">
    <property type="entry name" value="T2SS_GspF_sf"/>
</dbReference>
<proteinExistence type="predicted"/>
<sequence>MKNIQIDKIKDGKHQKISLKVDNKTTIKNISNSSNKGMITKLSESIIKNDQVSLKDKFLRLFVKPKLPLPLLIACVRQLSVMNRAGIAINESIKEIANSNDDIRIKKIFSKVATDLSQGLSLLAALSAFKE</sequence>
<keyword evidence="8" id="KW-1185">Reference proteome</keyword>
<dbReference type="Pfam" id="PF00482">
    <property type="entry name" value="T2SSF"/>
    <property type="match status" value="1"/>
</dbReference>
<dbReference type="InterPro" id="IPR018076">
    <property type="entry name" value="T2SS_GspF_dom"/>
</dbReference>
<evidence type="ECO:0000256" key="1">
    <source>
        <dbReference type="ARBA" id="ARBA00004651"/>
    </source>
</evidence>
<dbReference type="Proteomes" id="UP000789359">
    <property type="component" value="Unassembled WGS sequence"/>
</dbReference>
<evidence type="ECO:0000313" key="7">
    <source>
        <dbReference type="EMBL" id="CAD7287159.1"/>
    </source>
</evidence>
<comment type="subcellular location">
    <subcellularLocation>
        <location evidence="1">Cell membrane</location>
        <topology evidence="1">Multi-pass membrane protein</topology>
    </subcellularLocation>
</comment>
<organism evidence="7 8">
    <name type="scientific">Campylobacter suis</name>
    <dbReference type="NCBI Taxonomy" id="2790657"/>
    <lineage>
        <taxon>Bacteria</taxon>
        <taxon>Pseudomonadati</taxon>
        <taxon>Campylobacterota</taxon>
        <taxon>Epsilonproteobacteria</taxon>
        <taxon>Campylobacterales</taxon>
        <taxon>Campylobacteraceae</taxon>
        <taxon>Campylobacter</taxon>
    </lineage>
</organism>
<accession>A0ABM8Q2S1</accession>
<evidence type="ECO:0000259" key="6">
    <source>
        <dbReference type="Pfam" id="PF00482"/>
    </source>
</evidence>
<keyword evidence="2" id="KW-1003">Cell membrane</keyword>
<name>A0ABM8Q2S1_9BACT</name>
<keyword evidence="3" id="KW-0812">Transmembrane</keyword>
<keyword evidence="5" id="KW-0472">Membrane</keyword>
<evidence type="ECO:0000256" key="4">
    <source>
        <dbReference type="ARBA" id="ARBA00022989"/>
    </source>
</evidence>
<feature type="domain" description="Type II secretion system protein GspF" evidence="6">
    <location>
        <begin position="76"/>
        <end position="128"/>
    </location>
</feature>
<gene>
    <name evidence="7" type="ORF">LMG8286_00790</name>
</gene>
<evidence type="ECO:0000313" key="8">
    <source>
        <dbReference type="Proteomes" id="UP000789359"/>
    </source>
</evidence>
<evidence type="ECO:0000256" key="2">
    <source>
        <dbReference type="ARBA" id="ARBA00022475"/>
    </source>
</evidence>
<dbReference type="EMBL" id="CAJHOE010000001">
    <property type="protein sequence ID" value="CAD7287159.1"/>
    <property type="molecule type" value="Genomic_DNA"/>
</dbReference>
<keyword evidence="4" id="KW-1133">Transmembrane helix</keyword>
<reference evidence="7 8" key="1">
    <citation type="submission" date="2020-11" db="EMBL/GenBank/DDBJ databases">
        <authorList>
            <person name="Peeters C."/>
        </authorList>
    </citation>
    <scope>NUCLEOTIDE SEQUENCE [LARGE SCALE GENOMIC DNA]</scope>
    <source>
        <strain evidence="7 8">LMG 8286</strain>
    </source>
</reference>
<evidence type="ECO:0000256" key="5">
    <source>
        <dbReference type="ARBA" id="ARBA00023136"/>
    </source>
</evidence>